<evidence type="ECO:0000256" key="8">
    <source>
        <dbReference type="ARBA" id="ARBA00023136"/>
    </source>
</evidence>
<comment type="similarity">
    <text evidence="2 9">Belongs to the GSP F family.</text>
</comment>
<evidence type="ECO:0000313" key="14">
    <source>
        <dbReference type="Proteomes" id="UP000646053"/>
    </source>
</evidence>
<dbReference type="GO" id="GO:0005886">
    <property type="term" value="C:plasma membrane"/>
    <property type="evidence" value="ECO:0007669"/>
    <property type="project" value="UniProtKB-SubCell"/>
</dbReference>
<name>A0A8J7YXD8_9CYAN</name>
<evidence type="ECO:0000256" key="9">
    <source>
        <dbReference type="RuleBase" id="RU003923"/>
    </source>
</evidence>
<accession>A0A8J7YXD8</accession>
<dbReference type="InterPro" id="IPR001992">
    <property type="entry name" value="T2SS_GspF/T4SS_PilC_CS"/>
</dbReference>
<evidence type="ECO:0000256" key="11">
    <source>
        <dbReference type="SAM" id="Phobius"/>
    </source>
</evidence>
<sequence length="407" mass="44879">MPTYLARVRDAKGNARKEKVTAESLGEARSALREQGLFVQELAENKGLNSGVNLKKFQTSMVKVSVKDKAVFSRQFAVLVNAGVAMVRGLGVLSEQCTNPKLKNALMDISSDVQQGTNLSDAMRKHPQCFDGLYVSMVQAGEVGGVLDEVLNRLAKLLEDVARLQNQIKSAMTYPVVVGSLALIIFLAMTIFLIPIFAGIFKQIGTELPAFTQAMLTISDFLRSPNAVIIVILVPIVMFAYKRYYSTRVGRETMDRFFLKMPLFGDLIQKTATARFCRTFGALTRSGVPILTCLEIVRDTAGNQIVANAIDEARREIQTGGMISIALQKEQVFPMMAIQMISIGEETGEIDKMLMKVADFYEDEVEQAVKALTSIMEPIMILVIGIMVGSILLAMYLPMFKVFETLG</sequence>
<keyword evidence="10" id="KW-0175">Coiled coil</keyword>
<keyword evidence="5" id="KW-0997">Cell inner membrane</keyword>
<evidence type="ECO:0000256" key="7">
    <source>
        <dbReference type="ARBA" id="ARBA00022989"/>
    </source>
</evidence>
<keyword evidence="4" id="KW-1003">Cell membrane</keyword>
<feature type="domain" description="Type II secretion system protein GspF" evidence="12">
    <location>
        <begin position="276"/>
        <end position="398"/>
    </location>
</feature>
<dbReference type="PROSITE" id="PS00874">
    <property type="entry name" value="T2SP_F"/>
    <property type="match status" value="1"/>
</dbReference>
<evidence type="ECO:0000313" key="13">
    <source>
        <dbReference type="EMBL" id="NDJ15909.1"/>
    </source>
</evidence>
<dbReference type="InterPro" id="IPR003004">
    <property type="entry name" value="GspF/PilC"/>
</dbReference>
<protein>
    <submittedName>
        <fullName evidence="13">Type II secretion system F family protein</fullName>
    </submittedName>
</protein>
<organism evidence="13 14">
    <name type="scientific">Myxacorys almedinensis A</name>
    <dbReference type="NCBI Taxonomy" id="2690445"/>
    <lineage>
        <taxon>Bacteria</taxon>
        <taxon>Bacillati</taxon>
        <taxon>Cyanobacteriota</taxon>
        <taxon>Cyanophyceae</taxon>
        <taxon>Leptolyngbyales</taxon>
        <taxon>Leptolyngbyaceae</taxon>
        <taxon>Myxacorys</taxon>
        <taxon>Myxacorys almedinensis</taxon>
    </lineage>
</organism>
<evidence type="ECO:0000259" key="12">
    <source>
        <dbReference type="Pfam" id="PF00482"/>
    </source>
</evidence>
<keyword evidence="6 9" id="KW-0812">Transmembrane</keyword>
<feature type="coiled-coil region" evidence="10">
    <location>
        <begin position="147"/>
        <end position="174"/>
    </location>
</feature>
<feature type="transmembrane region" description="Helical" evidence="11">
    <location>
        <begin position="173"/>
        <end position="201"/>
    </location>
</feature>
<feature type="transmembrane region" description="Helical" evidence="11">
    <location>
        <begin position="221"/>
        <end position="241"/>
    </location>
</feature>
<evidence type="ECO:0000256" key="10">
    <source>
        <dbReference type="SAM" id="Coils"/>
    </source>
</evidence>
<dbReference type="InterPro" id="IPR042094">
    <property type="entry name" value="T2SS_GspF_sf"/>
</dbReference>
<dbReference type="AlphaFoldDB" id="A0A8J7YXD8"/>
<dbReference type="PANTHER" id="PTHR30012:SF0">
    <property type="entry name" value="TYPE II SECRETION SYSTEM PROTEIN F-RELATED"/>
    <property type="match status" value="1"/>
</dbReference>
<keyword evidence="7 11" id="KW-1133">Transmembrane helix</keyword>
<dbReference type="Gene3D" id="1.20.81.30">
    <property type="entry name" value="Type II secretion system (T2SS), domain F"/>
    <property type="match status" value="2"/>
</dbReference>
<dbReference type="Proteomes" id="UP000646053">
    <property type="component" value="Unassembled WGS sequence"/>
</dbReference>
<evidence type="ECO:0000256" key="1">
    <source>
        <dbReference type="ARBA" id="ARBA00004429"/>
    </source>
</evidence>
<dbReference type="Pfam" id="PF00482">
    <property type="entry name" value="T2SSF"/>
    <property type="match status" value="2"/>
</dbReference>
<dbReference type="PRINTS" id="PR00812">
    <property type="entry name" value="BCTERIALGSPF"/>
</dbReference>
<dbReference type="GO" id="GO:0009306">
    <property type="term" value="P:protein secretion"/>
    <property type="evidence" value="ECO:0007669"/>
    <property type="project" value="InterPro"/>
</dbReference>
<reference evidence="13" key="1">
    <citation type="submission" date="2019-12" db="EMBL/GenBank/DDBJ databases">
        <title>High-Quality draft genome sequences of three cyanobacteria isolated from the limestone walls of the Old Cathedral of Coimbra.</title>
        <authorList>
            <person name="Tiago I."/>
            <person name="Soares F."/>
            <person name="Portugal A."/>
        </authorList>
    </citation>
    <scope>NUCLEOTIDE SEQUENCE</scope>
    <source>
        <strain evidence="13">A</strain>
    </source>
</reference>
<evidence type="ECO:0000256" key="3">
    <source>
        <dbReference type="ARBA" id="ARBA00022448"/>
    </source>
</evidence>
<dbReference type="PANTHER" id="PTHR30012">
    <property type="entry name" value="GENERAL SECRETION PATHWAY PROTEIN"/>
    <property type="match status" value="1"/>
</dbReference>
<dbReference type="EMBL" id="WVIE01000001">
    <property type="protein sequence ID" value="NDJ15909.1"/>
    <property type="molecule type" value="Genomic_DNA"/>
</dbReference>
<dbReference type="FunFam" id="1.20.81.30:FF:000001">
    <property type="entry name" value="Type II secretion system protein F"/>
    <property type="match status" value="2"/>
</dbReference>
<evidence type="ECO:0000256" key="4">
    <source>
        <dbReference type="ARBA" id="ARBA00022475"/>
    </source>
</evidence>
<feature type="transmembrane region" description="Helical" evidence="11">
    <location>
        <begin position="379"/>
        <end position="397"/>
    </location>
</feature>
<gene>
    <name evidence="13" type="ORF">GS601_01170</name>
</gene>
<keyword evidence="8 11" id="KW-0472">Membrane</keyword>
<evidence type="ECO:0000256" key="6">
    <source>
        <dbReference type="ARBA" id="ARBA00022692"/>
    </source>
</evidence>
<evidence type="ECO:0000256" key="2">
    <source>
        <dbReference type="ARBA" id="ARBA00005745"/>
    </source>
</evidence>
<dbReference type="RefSeq" id="WP_162421318.1">
    <property type="nucleotide sequence ID" value="NZ_WVIE01000001.1"/>
</dbReference>
<comment type="subcellular location">
    <subcellularLocation>
        <location evidence="1">Cell inner membrane</location>
        <topology evidence="1">Multi-pass membrane protein</topology>
    </subcellularLocation>
    <subcellularLocation>
        <location evidence="9">Cell membrane</location>
        <topology evidence="9">Multi-pass membrane protein</topology>
    </subcellularLocation>
</comment>
<dbReference type="InterPro" id="IPR018076">
    <property type="entry name" value="T2SS_GspF_dom"/>
</dbReference>
<keyword evidence="14" id="KW-1185">Reference proteome</keyword>
<proteinExistence type="inferred from homology"/>
<comment type="caution">
    <text evidence="13">The sequence shown here is derived from an EMBL/GenBank/DDBJ whole genome shotgun (WGS) entry which is preliminary data.</text>
</comment>
<feature type="domain" description="Type II secretion system protein GspF" evidence="12">
    <location>
        <begin position="72"/>
        <end position="195"/>
    </location>
</feature>
<evidence type="ECO:0000256" key="5">
    <source>
        <dbReference type="ARBA" id="ARBA00022519"/>
    </source>
</evidence>
<keyword evidence="3 9" id="KW-0813">Transport</keyword>